<dbReference type="RefSeq" id="WP_105728399.1">
    <property type="nucleotide sequence ID" value="NZ_PVLR01000007.1"/>
</dbReference>
<evidence type="ECO:0000313" key="2">
    <source>
        <dbReference type="Proteomes" id="UP000238326"/>
    </source>
</evidence>
<proteinExistence type="predicted"/>
<organism evidence="1 2">
    <name type="scientific">Malikia spinosa</name>
    <dbReference type="NCBI Taxonomy" id="86180"/>
    <lineage>
        <taxon>Bacteria</taxon>
        <taxon>Pseudomonadati</taxon>
        <taxon>Pseudomonadota</taxon>
        <taxon>Betaproteobacteria</taxon>
        <taxon>Burkholderiales</taxon>
        <taxon>Comamonadaceae</taxon>
        <taxon>Malikia</taxon>
    </lineage>
</organism>
<name>A0A2S9KHZ9_9BURK</name>
<gene>
    <name evidence="1" type="ORF">C6P61_02755</name>
</gene>
<keyword evidence="2" id="KW-1185">Reference proteome</keyword>
<reference evidence="1 2" key="1">
    <citation type="submission" date="2018-03" db="EMBL/GenBank/DDBJ databases">
        <title>Comparative genomics illustrates the genes involved in a hyperalkaliphilic mechanisms of Serpentinomonas isolated from highly-alkaline calcium-rich serpentinized springs.</title>
        <authorList>
            <person name="Suzuki S."/>
            <person name="Ishii S."/>
            <person name="Walworth N."/>
            <person name="Bird L."/>
            <person name="Kuenen J.G."/>
            <person name="Nealson K.H."/>
        </authorList>
    </citation>
    <scope>NUCLEOTIDE SEQUENCE [LARGE SCALE GENOMIC DNA]</scope>
    <source>
        <strain evidence="1 2">83</strain>
    </source>
</reference>
<dbReference type="EMBL" id="PVLR01000007">
    <property type="protein sequence ID" value="PRD70070.1"/>
    <property type="molecule type" value="Genomic_DNA"/>
</dbReference>
<dbReference type="Proteomes" id="UP000238326">
    <property type="component" value="Unassembled WGS sequence"/>
</dbReference>
<dbReference type="AlphaFoldDB" id="A0A2S9KHZ9"/>
<dbReference type="OrthoDB" id="4845881at2"/>
<sequence>MNYLFKGRLSGLICPECPEALSGVLVRLYRPERSDVTAQAVAPAKDSFAILSEPAVTAKAGRLLAEVRTDAKGDFVFELGERQKYAGEAFELDLRCETVRGAAAGASPLQCTLTTLQPLWRQTDNGLVAAWEYGIPQRHWCAVRARFDAWAICGQVTVCDRKDPVMGVRVLAFDADWIQDDPLGSGMTDSDGHFRIDYSGASFRRTPFSPSINLEWSGGPDLYFRIEAADGTPLLIEARAQARTPARENIGHCHCVKLCIKEAPHPQHPPTQPLFTNVGQYHVDSSYGDFTTEGLTTATISDASYAFTGNIPLIGILPDGSSSQAVEYRFRVAEYDSTGTTLGATVDVTAGLVQPTLIGKLEYWGWSTLHSAWTIRAADYWVNHPGATLSIPQPSGPALSVSINQDIDAQGWIKVPREDNLIPGGRGRFIPLGNLAVLKTAELTHEAHDLTLPAPGLAAGQGLPAPAKSRAHAFKLWFEARDAVSLAPLPDSNALDKIVFSNTEYRYQRHPSWAGSIVNSSAVVSLDIAELVGPGAAGCGKLDTELHALYTVYHPFVGNARVYFEGNPPLPAATALSLVAGEAVSPAGGLLIDISAQAPCAYVLWLEATLNLTSGWGRIAHATTWDHIAFCKG</sequence>
<evidence type="ECO:0000313" key="1">
    <source>
        <dbReference type="EMBL" id="PRD70070.1"/>
    </source>
</evidence>
<accession>A0A2S9KHZ9</accession>
<evidence type="ECO:0008006" key="3">
    <source>
        <dbReference type="Google" id="ProtNLM"/>
    </source>
</evidence>
<comment type="caution">
    <text evidence="1">The sequence shown here is derived from an EMBL/GenBank/DDBJ whole genome shotgun (WGS) entry which is preliminary data.</text>
</comment>
<protein>
    <recommendedName>
        <fullName evidence="3">Carboxypeptidase regulatory-like domain-containing protein</fullName>
    </recommendedName>
</protein>